<evidence type="ECO:0000256" key="4">
    <source>
        <dbReference type="ARBA" id="ARBA00023163"/>
    </source>
</evidence>
<dbReference type="PANTHER" id="PTHR30419">
    <property type="entry name" value="HTH-TYPE TRANSCRIPTIONAL REGULATOR YBHD"/>
    <property type="match status" value="1"/>
</dbReference>
<keyword evidence="7" id="KW-1185">Reference proteome</keyword>
<evidence type="ECO:0000256" key="2">
    <source>
        <dbReference type="ARBA" id="ARBA00023015"/>
    </source>
</evidence>
<dbReference type="SUPFAM" id="SSF46785">
    <property type="entry name" value="Winged helix' DNA-binding domain"/>
    <property type="match status" value="1"/>
</dbReference>
<proteinExistence type="inferred from homology"/>
<sequence>MDLRQLSYFVAVAKAQSYTKAAERLHVTQPTLSKMVRLLEEELNVTLFERGGSKRIRLTDAGEILLRSAQGILTSMENMTTELDDLLELRRGDLLLGLPPMIGGRYFPPILEHFHAKYPHINIKLIEKGGKRIETAVEAGDLDVGIVILPVENEAAFTIQPFFEDELRAVLHAEHPLASRSSIALRELADEPFILFGEQFTLHHLISQACEEEGFRPEIALETTQWDFMTGMVAARFGVAFLPQNVCDKIDDPAVRTVPLAFPEPKWRLAMIWRKERYLPYAARAWIELLKGWTFS</sequence>
<comment type="caution">
    <text evidence="6">The sequence shown here is derived from an EMBL/GenBank/DDBJ whole genome shotgun (WGS) entry which is preliminary data.</text>
</comment>
<reference evidence="6 7" key="1">
    <citation type="submission" date="2019-05" db="EMBL/GenBank/DDBJ databases">
        <authorList>
            <person name="Narsing Rao M.P."/>
            <person name="Li W.J."/>
        </authorList>
    </citation>
    <scope>NUCLEOTIDE SEQUENCE [LARGE SCALE GENOMIC DNA]</scope>
    <source>
        <strain evidence="6 7">SYSU_K30003</strain>
    </source>
</reference>
<dbReference type="SUPFAM" id="SSF53850">
    <property type="entry name" value="Periplasmic binding protein-like II"/>
    <property type="match status" value="1"/>
</dbReference>
<dbReference type="Proteomes" id="UP000309676">
    <property type="component" value="Unassembled WGS sequence"/>
</dbReference>
<dbReference type="PRINTS" id="PR00039">
    <property type="entry name" value="HTHLYSR"/>
</dbReference>
<dbReference type="GO" id="GO:0003700">
    <property type="term" value="F:DNA-binding transcription factor activity"/>
    <property type="evidence" value="ECO:0007669"/>
    <property type="project" value="InterPro"/>
</dbReference>
<dbReference type="Gene3D" id="1.10.10.10">
    <property type="entry name" value="Winged helix-like DNA-binding domain superfamily/Winged helix DNA-binding domain"/>
    <property type="match status" value="1"/>
</dbReference>
<dbReference type="InterPro" id="IPR050950">
    <property type="entry name" value="HTH-type_LysR_regulators"/>
</dbReference>
<dbReference type="PROSITE" id="PS50931">
    <property type="entry name" value="HTH_LYSR"/>
    <property type="match status" value="1"/>
</dbReference>
<evidence type="ECO:0000256" key="3">
    <source>
        <dbReference type="ARBA" id="ARBA00023125"/>
    </source>
</evidence>
<dbReference type="InterPro" id="IPR036388">
    <property type="entry name" value="WH-like_DNA-bd_sf"/>
</dbReference>
<protein>
    <submittedName>
        <fullName evidence="6">LysR family transcriptional regulator</fullName>
    </submittedName>
</protein>
<dbReference type="EMBL" id="VCIW01000004">
    <property type="protein sequence ID" value="TLS52641.1"/>
    <property type="molecule type" value="Genomic_DNA"/>
</dbReference>
<keyword evidence="4" id="KW-0804">Transcription</keyword>
<dbReference type="RefSeq" id="WP_138193632.1">
    <property type="nucleotide sequence ID" value="NZ_VCIW01000004.1"/>
</dbReference>
<keyword evidence="2" id="KW-0805">Transcription regulation</keyword>
<dbReference type="Pfam" id="PF00126">
    <property type="entry name" value="HTH_1"/>
    <property type="match status" value="1"/>
</dbReference>
<dbReference type="GO" id="GO:0005829">
    <property type="term" value="C:cytosol"/>
    <property type="evidence" value="ECO:0007669"/>
    <property type="project" value="TreeGrafter"/>
</dbReference>
<dbReference type="Gene3D" id="3.40.190.290">
    <property type="match status" value="1"/>
</dbReference>
<organism evidence="6 7">
    <name type="scientific">Paenibacillus antri</name>
    <dbReference type="NCBI Taxonomy" id="2582848"/>
    <lineage>
        <taxon>Bacteria</taxon>
        <taxon>Bacillati</taxon>
        <taxon>Bacillota</taxon>
        <taxon>Bacilli</taxon>
        <taxon>Bacillales</taxon>
        <taxon>Paenibacillaceae</taxon>
        <taxon>Paenibacillus</taxon>
    </lineage>
</organism>
<name>A0A5R9GA66_9BACL</name>
<accession>A0A5R9GA66</accession>
<dbReference type="InterPro" id="IPR000847">
    <property type="entry name" value="LysR_HTH_N"/>
</dbReference>
<evidence type="ECO:0000259" key="5">
    <source>
        <dbReference type="PROSITE" id="PS50931"/>
    </source>
</evidence>
<dbReference type="FunFam" id="1.10.10.10:FF:000001">
    <property type="entry name" value="LysR family transcriptional regulator"/>
    <property type="match status" value="1"/>
</dbReference>
<dbReference type="InterPro" id="IPR036390">
    <property type="entry name" value="WH_DNA-bd_sf"/>
</dbReference>
<feature type="domain" description="HTH lysR-type" evidence="5">
    <location>
        <begin position="1"/>
        <end position="59"/>
    </location>
</feature>
<dbReference type="OrthoDB" id="9803735at2"/>
<dbReference type="InterPro" id="IPR005119">
    <property type="entry name" value="LysR_subst-bd"/>
</dbReference>
<gene>
    <name evidence="6" type="ORF">FE782_08380</name>
</gene>
<dbReference type="CDD" id="cd08438">
    <property type="entry name" value="PBP2_CidR"/>
    <property type="match status" value="1"/>
</dbReference>
<comment type="similarity">
    <text evidence="1">Belongs to the LysR transcriptional regulatory family.</text>
</comment>
<evidence type="ECO:0000256" key="1">
    <source>
        <dbReference type="ARBA" id="ARBA00009437"/>
    </source>
</evidence>
<dbReference type="AlphaFoldDB" id="A0A5R9GA66"/>
<dbReference type="PANTHER" id="PTHR30419:SF8">
    <property type="entry name" value="NITROGEN ASSIMILATION TRANSCRIPTIONAL ACTIVATOR-RELATED"/>
    <property type="match status" value="1"/>
</dbReference>
<keyword evidence="3" id="KW-0238">DNA-binding</keyword>
<dbReference type="Pfam" id="PF03466">
    <property type="entry name" value="LysR_substrate"/>
    <property type="match status" value="1"/>
</dbReference>
<dbReference type="GO" id="GO:0003677">
    <property type="term" value="F:DNA binding"/>
    <property type="evidence" value="ECO:0007669"/>
    <property type="project" value="UniProtKB-KW"/>
</dbReference>
<evidence type="ECO:0000313" key="6">
    <source>
        <dbReference type="EMBL" id="TLS52641.1"/>
    </source>
</evidence>
<evidence type="ECO:0000313" key="7">
    <source>
        <dbReference type="Proteomes" id="UP000309676"/>
    </source>
</evidence>